<dbReference type="GO" id="GO:0016987">
    <property type="term" value="F:sigma factor activity"/>
    <property type="evidence" value="ECO:0007669"/>
    <property type="project" value="UniProtKB-KW"/>
</dbReference>
<reference evidence="10 11" key="1">
    <citation type="submission" date="2020-08" db="EMBL/GenBank/DDBJ databases">
        <title>Studying the diversity of plant-associated saprophytic bacteria and their role in host health and plant-pathogen interactions.</title>
        <authorList>
            <person name="Potnis N."/>
        </authorList>
    </citation>
    <scope>NUCLEOTIDE SEQUENCE [LARGE SCALE GENOMIC DNA]</scope>
    <source>
        <strain evidence="10 11">CFBP 7922</strain>
    </source>
</reference>
<feature type="domain" description="RNA polymerase sigma factor 70 region 4 type 2" evidence="9">
    <location>
        <begin position="187"/>
        <end position="235"/>
    </location>
</feature>
<dbReference type="NCBIfam" id="TIGR02937">
    <property type="entry name" value="sigma70-ECF"/>
    <property type="match status" value="1"/>
</dbReference>
<dbReference type="InterPro" id="IPR013324">
    <property type="entry name" value="RNA_pol_sigma_r3/r4-like"/>
</dbReference>
<dbReference type="Gene3D" id="1.10.10.10">
    <property type="entry name" value="Winged helix-like DNA-binding domain superfamily/Winged helix DNA-binding domain"/>
    <property type="match status" value="1"/>
</dbReference>
<dbReference type="Pfam" id="PF08281">
    <property type="entry name" value="Sigma70_r4_2"/>
    <property type="match status" value="1"/>
</dbReference>
<evidence type="ECO:0000256" key="6">
    <source>
        <dbReference type="RuleBase" id="RU000716"/>
    </source>
</evidence>
<keyword evidence="3 6" id="KW-0731">Sigma factor</keyword>
<evidence type="ECO:0000256" key="1">
    <source>
        <dbReference type="ARBA" id="ARBA00010641"/>
    </source>
</evidence>
<sequence>MAHHRQQKTTKCAYGSSRPAECNWPAWPSAGTTSMLVGAVTSVAGLRHAGTRTWIAPMNADTLNLMLQRDLPSAAAGCQQAYGRIVLACQNTVTAIALAITRDLAASEDIAQEAFLRAWQRLAQLHQPASFLPWLRQITRNLARDWLRANRHRALGGGAAELAIAMAADPAPSPADQLLQVEEEIAALDIISALPEESRETLLLYYREGQRSQQVASLLGLSDAAVRKRLSRARASVRSELLRRFGEFARGSAPGVAFASAVSSAGLFGAPGKASAAVVLTGIGGAGKLGASGLSGSALGGGGAAGALSLWLGMPALFAACAVLVAGIGTYWSYWYLLRFAQSASEAAAIRRFVHVTTLASVLACGSTLVLKHLQAGAWASVLALCAGMAVLNYQSLRILPRVMRPMLERDARRRGVTRAPLLYRCMFSPGAMLVSTAAVIVPVVRHYMQLGML</sequence>
<accession>A0AAW3U6Y8</accession>
<proteinExistence type="inferred from homology"/>
<name>A0AAW3U6Y8_XANEU</name>
<dbReference type="PANTHER" id="PTHR43133">
    <property type="entry name" value="RNA POLYMERASE ECF-TYPE SIGMA FACTO"/>
    <property type="match status" value="1"/>
</dbReference>
<dbReference type="InterPro" id="IPR039425">
    <property type="entry name" value="RNA_pol_sigma-70-like"/>
</dbReference>
<evidence type="ECO:0000256" key="2">
    <source>
        <dbReference type="ARBA" id="ARBA00023015"/>
    </source>
</evidence>
<dbReference type="InterPro" id="IPR013325">
    <property type="entry name" value="RNA_pol_sigma_r2"/>
</dbReference>
<keyword evidence="7" id="KW-0472">Membrane</keyword>
<feature type="transmembrane region" description="Helical" evidence="7">
    <location>
        <begin position="310"/>
        <end position="332"/>
    </location>
</feature>
<dbReference type="SUPFAM" id="SSF88659">
    <property type="entry name" value="Sigma3 and sigma4 domains of RNA polymerase sigma factors"/>
    <property type="match status" value="1"/>
</dbReference>
<dbReference type="InterPro" id="IPR014284">
    <property type="entry name" value="RNA_pol_sigma-70_dom"/>
</dbReference>
<organism evidence="10 11">
    <name type="scientific">Xanthomonas euvesicatoria</name>
    <dbReference type="NCBI Taxonomy" id="456327"/>
    <lineage>
        <taxon>Bacteria</taxon>
        <taxon>Pseudomonadati</taxon>
        <taxon>Pseudomonadota</taxon>
        <taxon>Gammaproteobacteria</taxon>
        <taxon>Lysobacterales</taxon>
        <taxon>Lysobacteraceae</taxon>
        <taxon>Xanthomonas</taxon>
    </lineage>
</organism>
<evidence type="ECO:0000256" key="3">
    <source>
        <dbReference type="ARBA" id="ARBA00023082"/>
    </source>
</evidence>
<evidence type="ECO:0000313" key="10">
    <source>
        <dbReference type="EMBL" id="MBB4724817.1"/>
    </source>
</evidence>
<keyword evidence="7" id="KW-0812">Transmembrane</keyword>
<feature type="transmembrane region" description="Helical" evidence="7">
    <location>
        <begin position="377"/>
        <end position="401"/>
    </location>
</feature>
<protein>
    <recommendedName>
        <fullName evidence="6">RNA polymerase sigma factor</fullName>
    </recommendedName>
</protein>
<dbReference type="PANTHER" id="PTHR43133:SF25">
    <property type="entry name" value="RNA POLYMERASE SIGMA FACTOR RFAY-RELATED"/>
    <property type="match status" value="1"/>
</dbReference>
<feature type="transmembrane region" description="Helical" evidence="7">
    <location>
        <begin position="422"/>
        <end position="445"/>
    </location>
</feature>
<dbReference type="InterPro" id="IPR007627">
    <property type="entry name" value="RNA_pol_sigma70_r2"/>
</dbReference>
<keyword evidence="5 6" id="KW-0804">Transcription</keyword>
<keyword evidence="7" id="KW-1133">Transmembrane helix</keyword>
<dbReference type="CDD" id="cd06171">
    <property type="entry name" value="Sigma70_r4"/>
    <property type="match status" value="1"/>
</dbReference>
<dbReference type="Pfam" id="PF04542">
    <property type="entry name" value="Sigma70_r2"/>
    <property type="match status" value="1"/>
</dbReference>
<dbReference type="GO" id="GO:0003677">
    <property type="term" value="F:DNA binding"/>
    <property type="evidence" value="ECO:0007669"/>
    <property type="project" value="UniProtKB-KW"/>
</dbReference>
<evidence type="ECO:0000259" key="8">
    <source>
        <dbReference type="Pfam" id="PF04542"/>
    </source>
</evidence>
<dbReference type="InterPro" id="IPR036388">
    <property type="entry name" value="WH-like_DNA-bd_sf"/>
</dbReference>
<keyword evidence="2 6" id="KW-0805">Transcription regulation</keyword>
<gene>
    <name evidence="10" type="ORF">FHY32_003195</name>
</gene>
<evidence type="ECO:0000259" key="9">
    <source>
        <dbReference type="Pfam" id="PF08281"/>
    </source>
</evidence>
<dbReference type="InterPro" id="IPR013249">
    <property type="entry name" value="RNA_pol_sigma70_r4_t2"/>
</dbReference>
<dbReference type="EMBL" id="JACHNL010000007">
    <property type="protein sequence ID" value="MBB4724817.1"/>
    <property type="molecule type" value="Genomic_DNA"/>
</dbReference>
<dbReference type="SUPFAM" id="SSF88946">
    <property type="entry name" value="Sigma2 domain of RNA polymerase sigma factors"/>
    <property type="match status" value="1"/>
</dbReference>
<dbReference type="Gene3D" id="1.10.1740.10">
    <property type="match status" value="1"/>
</dbReference>
<dbReference type="GO" id="GO:0006352">
    <property type="term" value="P:DNA-templated transcription initiation"/>
    <property type="evidence" value="ECO:0007669"/>
    <property type="project" value="InterPro"/>
</dbReference>
<feature type="transmembrane region" description="Helical" evidence="7">
    <location>
        <begin position="353"/>
        <end position="371"/>
    </location>
</feature>
<dbReference type="Proteomes" id="UP000576603">
    <property type="component" value="Unassembled WGS sequence"/>
</dbReference>
<dbReference type="AlphaFoldDB" id="A0AAW3U6Y8"/>
<comment type="similarity">
    <text evidence="1 6">Belongs to the sigma-70 factor family. ECF subfamily.</text>
</comment>
<evidence type="ECO:0000256" key="4">
    <source>
        <dbReference type="ARBA" id="ARBA00023125"/>
    </source>
</evidence>
<evidence type="ECO:0000256" key="5">
    <source>
        <dbReference type="ARBA" id="ARBA00023163"/>
    </source>
</evidence>
<comment type="caution">
    <text evidence="10">The sequence shown here is derived from an EMBL/GenBank/DDBJ whole genome shotgun (WGS) entry which is preliminary data.</text>
</comment>
<feature type="domain" description="RNA polymerase sigma-70 region 2" evidence="8">
    <location>
        <begin position="86"/>
        <end position="151"/>
    </location>
</feature>
<dbReference type="PROSITE" id="PS01063">
    <property type="entry name" value="SIGMA70_ECF"/>
    <property type="match status" value="1"/>
</dbReference>
<evidence type="ECO:0000313" key="11">
    <source>
        <dbReference type="Proteomes" id="UP000576603"/>
    </source>
</evidence>
<keyword evidence="4 6" id="KW-0238">DNA-binding</keyword>
<dbReference type="InterPro" id="IPR000838">
    <property type="entry name" value="RNA_pol_sigma70_ECF_CS"/>
</dbReference>
<evidence type="ECO:0000256" key="7">
    <source>
        <dbReference type="SAM" id="Phobius"/>
    </source>
</evidence>